<evidence type="ECO:0000313" key="1">
    <source>
        <dbReference type="EMBL" id="GEU66611.1"/>
    </source>
</evidence>
<organism evidence="1">
    <name type="scientific">Tanacetum cinerariifolium</name>
    <name type="common">Dalmatian daisy</name>
    <name type="synonym">Chrysanthemum cinerariifolium</name>
    <dbReference type="NCBI Taxonomy" id="118510"/>
    <lineage>
        <taxon>Eukaryota</taxon>
        <taxon>Viridiplantae</taxon>
        <taxon>Streptophyta</taxon>
        <taxon>Embryophyta</taxon>
        <taxon>Tracheophyta</taxon>
        <taxon>Spermatophyta</taxon>
        <taxon>Magnoliopsida</taxon>
        <taxon>eudicotyledons</taxon>
        <taxon>Gunneridae</taxon>
        <taxon>Pentapetalae</taxon>
        <taxon>asterids</taxon>
        <taxon>campanulids</taxon>
        <taxon>Asterales</taxon>
        <taxon>Asteraceae</taxon>
        <taxon>Asteroideae</taxon>
        <taxon>Anthemideae</taxon>
        <taxon>Anthemidinae</taxon>
        <taxon>Tanacetum</taxon>
    </lineage>
</organism>
<protein>
    <submittedName>
        <fullName evidence="1">Ribonuclease H-like domain-containing protein</fullName>
    </submittedName>
</protein>
<accession>A0A6L2LXU6</accession>
<dbReference type="AlphaFoldDB" id="A0A6L2LXU6"/>
<dbReference type="Pfam" id="PF14223">
    <property type="entry name" value="Retrotran_gag_2"/>
    <property type="match status" value="1"/>
</dbReference>
<gene>
    <name evidence="1" type="ORF">Tci_038589</name>
</gene>
<sequence length="233" mass="26414">MALPEDHLAKFHKMADVKKMWEAIKSRFGGNDESKKMQKYLLKQQFEGFSVSALEGLHKGCDRFQTLLSQLEIHGAGVSHEDANKKFLRVFESDMKGTTASSSNTQNVTFVSTENTSSTNDINDDDMEEMDLKWKVAMISMRIKKFHKSTCRKLQFDTKDPDIDCSGHAEEDVQNYAMMAYSSNNLGSNNEVNSCSKACEESYARLKKLYDDQRDKLGDASVEITAYTLALKR</sequence>
<comment type="caution">
    <text evidence="1">The sequence shown here is derived from an EMBL/GenBank/DDBJ whole genome shotgun (WGS) entry which is preliminary data.</text>
</comment>
<reference evidence="1" key="1">
    <citation type="journal article" date="2019" name="Sci. Rep.">
        <title>Draft genome of Tanacetum cinerariifolium, the natural source of mosquito coil.</title>
        <authorList>
            <person name="Yamashiro T."/>
            <person name="Shiraishi A."/>
            <person name="Satake H."/>
            <person name="Nakayama K."/>
        </authorList>
    </citation>
    <scope>NUCLEOTIDE SEQUENCE</scope>
</reference>
<proteinExistence type="predicted"/>
<name>A0A6L2LXU6_TANCI</name>
<dbReference type="EMBL" id="BKCJ010005415">
    <property type="protein sequence ID" value="GEU66611.1"/>
    <property type="molecule type" value="Genomic_DNA"/>
</dbReference>